<keyword evidence="2" id="KW-1185">Reference proteome</keyword>
<evidence type="ECO:0000313" key="1">
    <source>
        <dbReference type="EMBL" id="KAK0416898.1"/>
    </source>
</evidence>
<dbReference type="Proteomes" id="UP001175271">
    <property type="component" value="Unassembled WGS sequence"/>
</dbReference>
<reference evidence="1" key="1">
    <citation type="submission" date="2023-06" db="EMBL/GenBank/DDBJ databases">
        <title>Genomic analysis of the entomopathogenic nematode Steinernema hermaphroditum.</title>
        <authorList>
            <person name="Schwarz E.M."/>
            <person name="Heppert J.K."/>
            <person name="Baniya A."/>
            <person name="Schwartz H.T."/>
            <person name="Tan C.-H."/>
            <person name="Antoshechkin I."/>
            <person name="Sternberg P.W."/>
            <person name="Goodrich-Blair H."/>
            <person name="Dillman A.R."/>
        </authorList>
    </citation>
    <scope>NUCLEOTIDE SEQUENCE</scope>
    <source>
        <strain evidence="1">PS9179</strain>
        <tissue evidence="1">Whole animal</tissue>
    </source>
</reference>
<gene>
    <name evidence="1" type="ORF">QR680_012740</name>
</gene>
<proteinExistence type="predicted"/>
<name>A0AA39M120_9BILA</name>
<evidence type="ECO:0000313" key="2">
    <source>
        <dbReference type="Proteomes" id="UP001175271"/>
    </source>
</evidence>
<protein>
    <submittedName>
        <fullName evidence="1">Uncharacterized protein</fullName>
    </submittedName>
</protein>
<sequence>MTDKSSRVRSVPFTKEESALLAELYSSNMEEYEGKFNSASAGSSGSKRIKNDFHEEWAKSLSQNCGITKKNPVFSSVHQVAVDGAFFEYTTVVGTTGELRIRSNGSQLRCRNNHTID</sequence>
<dbReference type="AlphaFoldDB" id="A0AA39M120"/>
<accession>A0AA39M120</accession>
<dbReference type="EMBL" id="JAUCMV010000002">
    <property type="protein sequence ID" value="KAK0416898.1"/>
    <property type="molecule type" value="Genomic_DNA"/>
</dbReference>
<comment type="caution">
    <text evidence="1">The sequence shown here is derived from an EMBL/GenBank/DDBJ whole genome shotgun (WGS) entry which is preliminary data.</text>
</comment>
<organism evidence="1 2">
    <name type="scientific">Steinernema hermaphroditum</name>
    <dbReference type="NCBI Taxonomy" id="289476"/>
    <lineage>
        <taxon>Eukaryota</taxon>
        <taxon>Metazoa</taxon>
        <taxon>Ecdysozoa</taxon>
        <taxon>Nematoda</taxon>
        <taxon>Chromadorea</taxon>
        <taxon>Rhabditida</taxon>
        <taxon>Tylenchina</taxon>
        <taxon>Panagrolaimomorpha</taxon>
        <taxon>Strongyloidoidea</taxon>
        <taxon>Steinernematidae</taxon>
        <taxon>Steinernema</taxon>
    </lineage>
</organism>